<evidence type="ECO:0008006" key="5">
    <source>
        <dbReference type="Google" id="ProtNLM"/>
    </source>
</evidence>
<gene>
    <name evidence="3" type="ORF">RHSIM_Rhsim12G0140500</name>
</gene>
<dbReference type="PANTHER" id="PTHR11206">
    <property type="entry name" value="MULTIDRUG RESISTANCE PROTEIN"/>
    <property type="match status" value="1"/>
</dbReference>
<evidence type="ECO:0000313" key="4">
    <source>
        <dbReference type="Proteomes" id="UP000626092"/>
    </source>
</evidence>
<keyword evidence="2" id="KW-1133">Transmembrane helix</keyword>
<dbReference type="Proteomes" id="UP000626092">
    <property type="component" value="Unassembled WGS sequence"/>
</dbReference>
<comment type="similarity">
    <text evidence="1">Belongs to the multi antimicrobial extrusion (MATE) (TC 2.A.66.1) family.</text>
</comment>
<dbReference type="GO" id="GO:0042910">
    <property type="term" value="F:xenobiotic transmembrane transporter activity"/>
    <property type="evidence" value="ECO:0007669"/>
    <property type="project" value="InterPro"/>
</dbReference>
<name>A0A834G5I5_RHOSS</name>
<keyword evidence="2" id="KW-0472">Membrane</keyword>
<dbReference type="Pfam" id="PF01554">
    <property type="entry name" value="MatE"/>
    <property type="match status" value="1"/>
</dbReference>
<dbReference type="OrthoDB" id="2126698at2759"/>
<feature type="transmembrane region" description="Helical" evidence="2">
    <location>
        <begin position="104"/>
        <end position="128"/>
    </location>
</feature>
<evidence type="ECO:0000313" key="3">
    <source>
        <dbReference type="EMBL" id="KAF7124948.1"/>
    </source>
</evidence>
<dbReference type="GO" id="GO:0015297">
    <property type="term" value="F:antiporter activity"/>
    <property type="evidence" value="ECO:0007669"/>
    <property type="project" value="InterPro"/>
</dbReference>
<accession>A0A834G5I5</accession>
<keyword evidence="2" id="KW-0812">Transmembrane</keyword>
<dbReference type="GO" id="GO:0016020">
    <property type="term" value="C:membrane"/>
    <property type="evidence" value="ECO:0007669"/>
    <property type="project" value="InterPro"/>
</dbReference>
<comment type="caution">
    <text evidence="3">The sequence shown here is derived from an EMBL/GenBank/DDBJ whole genome shotgun (WGS) entry which is preliminary data.</text>
</comment>
<organism evidence="3 4">
    <name type="scientific">Rhododendron simsii</name>
    <name type="common">Sims's rhododendron</name>
    <dbReference type="NCBI Taxonomy" id="118357"/>
    <lineage>
        <taxon>Eukaryota</taxon>
        <taxon>Viridiplantae</taxon>
        <taxon>Streptophyta</taxon>
        <taxon>Embryophyta</taxon>
        <taxon>Tracheophyta</taxon>
        <taxon>Spermatophyta</taxon>
        <taxon>Magnoliopsida</taxon>
        <taxon>eudicotyledons</taxon>
        <taxon>Gunneridae</taxon>
        <taxon>Pentapetalae</taxon>
        <taxon>asterids</taxon>
        <taxon>Ericales</taxon>
        <taxon>Ericaceae</taxon>
        <taxon>Ericoideae</taxon>
        <taxon>Rhodoreae</taxon>
        <taxon>Rhododendron</taxon>
    </lineage>
</organism>
<sequence>MLKRITIDSRSKLYSGSGQLASGNSNRWSAEVRKLICDQLQGRNLSGDIEQTLRSPLIDNNSQEHGEGGIHREINKTNTSTIHQKGIDDERKKKVVVEEVKKQLWLAGPLICVSLLQFCLQLISVMFVGHLGELALSGASMATSFASVTGFSMLVS</sequence>
<feature type="transmembrane region" description="Helical" evidence="2">
    <location>
        <begin position="134"/>
        <end position="155"/>
    </location>
</feature>
<dbReference type="InterPro" id="IPR002528">
    <property type="entry name" value="MATE_fam"/>
</dbReference>
<dbReference type="EMBL" id="WJXA01000012">
    <property type="protein sequence ID" value="KAF7124948.1"/>
    <property type="molecule type" value="Genomic_DNA"/>
</dbReference>
<dbReference type="AlphaFoldDB" id="A0A834G5I5"/>
<protein>
    <recommendedName>
        <fullName evidence="5">MATE efflux family protein</fullName>
    </recommendedName>
</protein>
<evidence type="ECO:0000256" key="2">
    <source>
        <dbReference type="SAM" id="Phobius"/>
    </source>
</evidence>
<reference evidence="3" key="1">
    <citation type="submission" date="2019-11" db="EMBL/GenBank/DDBJ databases">
        <authorList>
            <person name="Liu Y."/>
            <person name="Hou J."/>
            <person name="Li T.-Q."/>
            <person name="Guan C.-H."/>
            <person name="Wu X."/>
            <person name="Wu H.-Z."/>
            <person name="Ling F."/>
            <person name="Zhang R."/>
            <person name="Shi X.-G."/>
            <person name="Ren J.-P."/>
            <person name="Chen E.-F."/>
            <person name="Sun J.-M."/>
        </authorList>
    </citation>
    <scope>NUCLEOTIDE SEQUENCE</scope>
    <source>
        <strain evidence="3">Adult_tree_wgs_1</strain>
        <tissue evidence="3">Leaves</tissue>
    </source>
</reference>
<keyword evidence="4" id="KW-1185">Reference proteome</keyword>
<evidence type="ECO:0000256" key="1">
    <source>
        <dbReference type="ARBA" id="ARBA00010199"/>
    </source>
</evidence>
<proteinExistence type="inferred from homology"/>